<dbReference type="EMBL" id="BLLF01004023">
    <property type="protein sequence ID" value="GFH28759.1"/>
    <property type="molecule type" value="Genomic_DNA"/>
</dbReference>
<evidence type="ECO:0000313" key="2">
    <source>
        <dbReference type="EMBL" id="GFH28759.1"/>
    </source>
</evidence>
<accession>A0A6A0A7W4</accession>
<organism evidence="2 3">
    <name type="scientific">Haematococcus lacustris</name>
    <name type="common">Green alga</name>
    <name type="synonym">Haematococcus pluvialis</name>
    <dbReference type="NCBI Taxonomy" id="44745"/>
    <lineage>
        <taxon>Eukaryota</taxon>
        <taxon>Viridiplantae</taxon>
        <taxon>Chlorophyta</taxon>
        <taxon>core chlorophytes</taxon>
        <taxon>Chlorophyceae</taxon>
        <taxon>CS clade</taxon>
        <taxon>Chlamydomonadales</taxon>
        <taxon>Haematococcaceae</taxon>
        <taxon>Haematococcus</taxon>
    </lineage>
</organism>
<feature type="region of interest" description="Disordered" evidence="1">
    <location>
        <begin position="31"/>
        <end position="53"/>
    </location>
</feature>
<dbReference type="AlphaFoldDB" id="A0A6A0A7W4"/>
<sequence length="102" mass="10590">MAFLHAPTAMSCIETACFQFAAVFTAATGTGRPDSGAASHSSGAVPPEHFGQLADNNVSRRLPSCAWRVLRWRSQPSSKGGRVNSTLAPSLSSKPAGFARAG</sequence>
<gene>
    <name evidence="2" type="ORF">HaLaN_27302</name>
</gene>
<evidence type="ECO:0000313" key="3">
    <source>
        <dbReference type="Proteomes" id="UP000485058"/>
    </source>
</evidence>
<keyword evidence="3" id="KW-1185">Reference proteome</keyword>
<evidence type="ECO:0000256" key="1">
    <source>
        <dbReference type="SAM" id="MobiDB-lite"/>
    </source>
</evidence>
<comment type="caution">
    <text evidence="2">The sequence shown here is derived from an EMBL/GenBank/DDBJ whole genome shotgun (WGS) entry which is preliminary data.</text>
</comment>
<reference evidence="2 3" key="1">
    <citation type="submission" date="2020-02" db="EMBL/GenBank/DDBJ databases">
        <title>Draft genome sequence of Haematococcus lacustris strain NIES-144.</title>
        <authorList>
            <person name="Morimoto D."/>
            <person name="Nakagawa S."/>
            <person name="Yoshida T."/>
            <person name="Sawayama S."/>
        </authorList>
    </citation>
    <scope>NUCLEOTIDE SEQUENCE [LARGE SCALE GENOMIC DNA]</scope>
    <source>
        <strain evidence="2 3">NIES-144</strain>
    </source>
</reference>
<proteinExistence type="predicted"/>
<dbReference type="Proteomes" id="UP000485058">
    <property type="component" value="Unassembled WGS sequence"/>
</dbReference>
<feature type="region of interest" description="Disordered" evidence="1">
    <location>
        <begin position="75"/>
        <end position="102"/>
    </location>
</feature>
<name>A0A6A0A7W4_HAELA</name>
<protein>
    <submittedName>
        <fullName evidence="2">Uncharacterized protein</fullName>
    </submittedName>
</protein>
<feature type="compositionally biased region" description="Polar residues" evidence="1">
    <location>
        <begin position="75"/>
        <end position="93"/>
    </location>
</feature>